<evidence type="ECO:0000313" key="1">
    <source>
        <dbReference type="EMBL" id="MBS7809512.1"/>
    </source>
</evidence>
<sequence length="153" mass="16951">MTARRPVARPAHRRHLEAQRAWIVFGGRADHPWQRLLRRGFRHCFAALEDACGWTVLDPLTGRLLAARLDVPPGFDLPGFYRRAGLLPVGPFPLDEPARGAGLRGVPFSCVAVCRAALGPHAPFALTPHGLFRALLRGQENRKKFLTIPLIPT</sequence>
<protein>
    <submittedName>
        <fullName evidence="1">Uncharacterized protein</fullName>
    </submittedName>
</protein>
<evidence type="ECO:0000313" key="2">
    <source>
        <dbReference type="Proteomes" id="UP000766336"/>
    </source>
</evidence>
<reference evidence="1 2" key="1">
    <citation type="submission" date="2021-05" db="EMBL/GenBank/DDBJ databases">
        <title>Roseococcus sp. XZZS9, whole genome shotgun sequencing project.</title>
        <authorList>
            <person name="Zhao G."/>
            <person name="Shen L."/>
        </authorList>
    </citation>
    <scope>NUCLEOTIDE SEQUENCE [LARGE SCALE GENOMIC DNA]</scope>
    <source>
        <strain evidence="1 2">XZZS9</strain>
    </source>
</reference>
<accession>A0ABS5Q975</accession>
<comment type="caution">
    <text evidence="1">The sequence shown here is derived from an EMBL/GenBank/DDBJ whole genome shotgun (WGS) entry which is preliminary data.</text>
</comment>
<keyword evidence="2" id="KW-1185">Reference proteome</keyword>
<gene>
    <name evidence="1" type="ORF">KHU32_01095</name>
</gene>
<proteinExistence type="predicted"/>
<dbReference type="Proteomes" id="UP000766336">
    <property type="component" value="Unassembled WGS sequence"/>
</dbReference>
<name>A0ABS5Q975_9PROT</name>
<organism evidence="1 2">
    <name type="scientific">Roseococcus pinisoli</name>
    <dbReference type="NCBI Taxonomy" id="2835040"/>
    <lineage>
        <taxon>Bacteria</taxon>
        <taxon>Pseudomonadati</taxon>
        <taxon>Pseudomonadota</taxon>
        <taxon>Alphaproteobacteria</taxon>
        <taxon>Acetobacterales</taxon>
        <taxon>Roseomonadaceae</taxon>
        <taxon>Roseococcus</taxon>
    </lineage>
</organism>
<dbReference type="EMBL" id="JAHCDA010000001">
    <property type="protein sequence ID" value="MBS7809512.1"/>
    <property type="molecule type" value="Genomic_DNA"/>
</dbReference>